<feature type="region of interest" description="Disordered" evidence="1">
    <location>
        <begin position="22"/>
        <end position="53"/>
    </location>
</feature>
<reference evidence="2" key="1">
    <citation type="submission" date="2020-11" db="EMBL/GenBank/DDBJ databases">
        <authorList>
            <consortium name="DOE Joint Genome Institute"/>
            <person name="Ahrendt S."/>
            <person name="Riley R."/>
            <person name="Andreopoulos W."/>
            <person name="LaButti K."/>
            <person name="Pangilinan J."/>
            <person name="Ruiz-duenas F.J."/>
            <person name="Barrasa J.M."/>
            <person name="Sanchez-Garcia M."/>
            <person name="Camarero S."/>
            <person name="Miyauchi S."/>
            <person name="Serrano A."/>
            <person name="Linde D."/>
            <person name="Babiker R."/>
            <person name="Drula E."/>
            <person name="Ayuso-Fernandez I."/>
            <person name="Pacheco R."/>
            <person name="Padilla G."/>
            <person name="Ferreira P."/>
            <person name="Barriuso J."/>
            <person name="Kellner H."/>
            <person name="Castanera R."/>
            <person name="Alfaro M."/>
            <person name="Ramirez L."/>
            <person name="Pisabarro A.G."/>
            <person name="Kuo A."/>
            <person name="Tritt A."/>
            <person name="Lipzen A."/>
            <person name="He G."/>
            <person name="Yan M."/>
            <person name="Ng V."/>
            <person name="Cullen D."/>
            <person name="Martin F."/>
            <person name="Rosso M.-N."/>
            <person name="Henrissat B."/>
            <person name="Hibbett D."/>
            <person name="Martinez A.T."/>
            <person name="Grigoriev I.V."/>
        </authorList>
    </citation>
    <scope>NUCLEOTIDE SEQUENCE</scope>
    <source>
        <strain evidence="2">AH 44721</strain>
    </source>
</reference>
<protein>
    <submittedName>
        <fullName evidence="2">Uncharacterized protein</fullName>
    </submittedName>
</protein>
<dbReference type="EMBL" id="JADNYJ010000047">
    <property type="protein sequence ID" value="KAF8900449.1"/>
    <property type="molecule type" value="Genomic_DNA"/>
</dbReference>
<feature type="compositionally biased region" description="Basic residues" evidence="1">
    <location>
        <begin position="25"/>
        <end position="53"/>
    </location>
</feature>
<evidence type="ECO:0000313" key="2">
    <source>
        <dbReference type="EMBL" id="KAF8900449.1"/>
    </source>
</evidence>
<organism evidence="2 3">
    <name type="scientific">Gymnopilus junonius</name>
    <name type="common">Spectacular rustgill mushroom</name>
    <name type="synonym">Gymnopilus spectabilis subsp. junonius</name>
    <dbReference type="NCBI Taxonomy" id="109634"/>
    <lineage>
        <taxon>Eukaryota</taxon>
        <taxon>Fungi</taxon>
        <taxon>Dikarya</taxon>
        <taxon>Basidiomycota</taxon>
        <taxon>Agaricomycotina</taxon>
        <taxon>Agaricomycetes</taxon>
        <taxon>Agaricomycetidae</taxon>
        <taxon>Agaricales</taxon>
        <taxon>Agaricineae</taxon>
        <taxon>Hymenogastraceae</taxon>
        <taxon>Gymnopilus</taxon>
    </lineage>
</organism>
<gene>
    <name evidence="2" type="ORF">CPB84DRAFT_1778947</name>
</gene>
<sequence>MQRRSQKLKILSMHQRQKTHEQLKYKRSMVSKPRGFRGGHGRRNRMPSSSTRKRRLSELKFRIIVRDKFKFLWDDMHMISIASIVEWQSGGNLGIGKSFFLRYALARGLVEGRNIILYEQPEFFLH</sequence>
<accession>A0A9P5NPA1</accession>
<dbReference type="AlphaFoldDB" id="A0A9P5NPA1"/>
<dbReference type="Proteomes" id="UP000724874">
    <property type="component" value="Unassembled WGS sequence"/>
</dbReference>
<comment type="caution">
    <text evidence="2">The sequence shown here is derived from an EMBL/GenBank/DDBJ whole genome shotgun (WGS) entry which is preliminary data.</text>
</comment>
<proteinExistence type="predicted"/>
<name>A0A9P5NPA1_GYMJU</name>
<evidence type="ECO:0000256" key="1">
    <source>
        <dbReference type="SAM" id="MobiDB-lite"/>
    </source>
</evidence>
<keyword evidence="3" id="KW-1185">Reference proteome</keyword>
<evidence type="ECO:0000313" key="3">
    <source>
        <dbReference type="Proteomes" id="UP000724874"/>
    </source>
</evidence>